<organism evidence="8 9">
    <name type="scientific">Pelagicoccus albus</name>
    <dbReference type="NCBI Taxonomy" id="415222"/>
    <lineage>
        <taxon>Bacteria</taxon>
        <taxon>Pseudomonadati</taxon>
        <taxon>Verrucomicrobiota</taxon>
        <taxon>Opitutia</taxon>
        <taxon>Puniceicoccales</taxon>
        <taxon>Pelagicoccaceae</taxon>
        <taxon>Pelagicoccus</taxon>
    </lineage>
</organism>
<dbReference type="Gene3D" id="3.30.420.100">
    <property type="match status" value="1"/>
</dbReference>
<keyword evidence="2 7" id="KW-0699">rRNA-binding</keyword>
<evidence type="ECO:0000256" key="2">
    <source>
        <dbReference type="ARBA" id="ARBA00022730"/>
    </source>
</evidence>
<dbReference type="NCBIfam" id="TIGR00060">
    <property type="entry name" value="L18_bact"/>
    <property type="match status" value="1"/>
</dbReference>
<evidence type="ECO:0000313" key="9">
    <source>
        <dbReference type="Proteomes" id="UP000526501"/>
    </source>
</evidence>
<dbReference type="EMBL" id="JACHVC010000012">
    <property type="protein sequence ID" value="MBC2606391.1"/>
    <property type="molecule type" value="Genomic_DNA"/>
</dbReference>
<dbReference type="FunFam" id="3.30.420.100:FF:000001">
    <property type="entry name" value="50S ribosomal protein L18"/>
    <property type="match status" value="1"/>
</dbReference>
<comment type="caution">
    <text evidence="8">The sequence shown here is derived from an EMBL/GenBank/DDBJ whole genome shotgun (WGS) entry which is preliminary data.</text>
</comment>
<protein>
    <recommendedName>
        <fullName evidence="6 7">Large ribosomal subunit protein uL18</fullName>
    </recommendedName>
</protein>
<comment type="function">
    <text evidence="7">This is one of the proteins that bind and probably mediate the attachment of the 5S RNA into the large ribosomal subunit, where it forms part of the central protuberance.</text>
</comment>
<evidence type="ECO:0000256" key="5">
    <source>
        <dbReference type="ARBA" id="ARBA00023274"/>
    </source>
</evidence>
<comment type="subunit">
    <text evidence="7">Part of the 50S ribosomal subunit; part of the 5S rRNA/L5/L18/L25 subcomplex. Contacts the 5S and 23S rRNAs.</text>
</comment>
<dbReference type="GO" id="GO:0008097">
    <property type="term" value="F:5S rRNA binding"/>
    <property type="evidence" value="ECO:0007669"/>
    <property type="project" value="TreeGrafter"/>
</dbReference>
<name>A0A7X1B657_9BACT</name>
<gene>
    <name evidence="7 8" type="primary">rplR</name>
    <name evidence="8" type="ORF">H5P27_10070</name>
</gene>
<accession>A0A7X1B657</accession>
<dbReference type="RefSeq" id="WP_185660270.1">
    <property type="nucleotide sequence ID" value="NZ_CAWPOO010000012.1"/>
</dbReference>
<proteinExistence type="inferred from homology"/>
<reference evidence="8 9" key="1">
    <citation type="submission" date="2020-07" db="EMBL/GenBank/DDBJ databases">
        <authorList>
            <person name="Feng X."/>
        </authorList>
    </citation>
    <scope>NUCLEOTIDE SEQUENCE [LARGE SCALE GENOMIC DNA]</scope>
    <source>
        <strain evidence="8 9">JCM23202</strain>
    </source>
</reference>
<keyword evidence="4 7" id="KW-0689">Ribosomal protein</keyword>
<dbReference type="GO" id="GO:0006412">
    <property type="term" value="P:translation"/>
    <property type="evidence" value="ECO:0007669"/>
    <property type="project" value="UniProtKB-UniRule"/>
</dbReference>
<evidence type="ECO:0000256" key="1">
    <source>
        <dbReference type="ARBA" id="ARBA00007116"/>
    </source>
</evidence>
<dbReference type="InterPro" id="IPR005484">
    <property type="entry name" value="Ribosomal_uL18_bac/plant/anim"/>
</dbReference>
<dbReference type="GO" id="GO:0003735">
    <property type="term" value="F:structural constituent of ribosome"/>
    <property type="evidence" value="ECO:0007669"/>
    <property type="project" value="InterPro"/>
</dbReference>
<dbReference type="PANTHER" id="PTHR12899">
    <property type="entry name" value="39S RIBOSOMAL PROTEIN L18, MITOCHONDRIAL"/>
    <property type="match status" value="1"/>
</dbReference>
<evidence type="ECO:0000256" key="4">
    <source>
        <dbReference type="ARBA" id="ARBA00022980"/>
    </source>
</evidence>
<dbReference type="GO" id="GO:0022625">
    <property type="term" value="C:cytosolic large ribosomal subunit"/>
    <property type="evidence" value="ECO:0007669"/>
    <property type="project" value="TreeGrafter"/>
</dbReference>
<dbReference type="Proteomes" id="UP000526501">
    <property type="component" value="Unassembled WGS sequence"/>
</dbReference>
<dbReference type="HAMAP" id="MF_01337_B">
    <property type="entry name" value="Ribosomal_uL18_B"/>
    <property type="match status" value="1"/>
</dbReference>
<dbReference type="CDD" id="cd00432">
    <property type="entry name" value="Ribosomal_L18_L5e"/>
    <property type="match status" value="1"/>
</dbReference>
<comment type="similarity">
    <text evidence="1 7">Belongs to the universal ribosomal protein uL18 family.</text>
</comment>
<keyword evidence="3 7" id="KW-0694">RNA-binding</keyword>
<evidence type="ECO:0000256" key="6">
    <source>
        <dbReference type="ARBA" id="ARBA00035197"/>
    </source>
</evidence>
<dbReference type="InterPro" id="IPR004389">
    <property type="entry name" value="Ribosomal_uL18_bac-type"/>
</dbReference>
<evidence type="ECO:0000256" key="3">
    <source>
        <dbReference type="ARBA" id="ARBA00022884"/>
    </source>
</evidence>
<evidence type="ECO:0000256" key="7">
    <source>
        <dbReference type="HAMAP-Rule" id="MF_01337"/>
    </source>
</evidence>
<dbReference type="AlphaFoldDB" id="A0A7X1B657"/>
<evidence type="ECO:0000313" key="8">
    <source>
        <dbReference type="EMBL" id="MBC2606391.1"/>
    </source>
</evidence>
<sequence length="120" mass="13328">MKIQKKNELLQKRRWRVRKKVVGTSERPRLSLHLSNKHIYAQAINDESGTTVTFVSSLGKDVRSQNLKANNAGAAALGKLFGEKAKEAGVSKVVFDRNGRKYHGCVKTFAEAAREAGLDF</sequence>
<keyword evidence="9" id="KW-1185">Reference proteome</keyword>
<keyword evidence="5 7" id="KW-0687">Ribonucleoprotein</keyword>
<dbReference type="PANTHER" id="PTHR12899:SF3">
    <property type="entry name" value="LARGE RIBOSOMAL SUBUNIT PROTEIN UL18M"/>
    <property type="match status" value="1"/>
</dbReference>
<dbReference type="SUPFAM" id="SSF53137">
    <property type="entry name" value="Translational machinery components"/>
    <property type="match status" value="1"/>
</dbReference>
<dbReference type="Pfam" id="PF00861">
    <property type="entry name" value="Ribosomal_L18p"/>
    <property type="match status" value="1"/>
</dbReference>
<dbReference type="InterPro" id="IPR057268">
    <property type="entry name" value="Ribosomal_L18"/>
</dbReference>